<keyword evidence="3 6" id="KW-0732">Signal</keyword>
<dbReference type="EMBL" id="MIKG01000009">
    <property type="protein sequence ID" value="RAO69360.1"/>
    <property type="molecule type" value="Genomic_DNA"/>
</dbReference>
<accession>A0A364L0N7</accession>
<dbReference type="InterPro" id="IPR017853">
    <property type="entry name" value="GH"/>
</dbReference>
<comment type="caution">
    <text evidence="9">The sequence shown here is derived from an EMBL/GenBank/DDBJ whole genome shotgun (WGS) entry which is preliminary data.</text>
</comment>
<keyword evidence="4" id="KW-0378">Hydrolase</keyword>
<evidence type="ECO:0000259" key="7">
    <source>
        <dbReference type="Pfam" id="PF01120"/>
    </source>
</evidence>
<dbReference type="InterPro" id="IPR043708">
    <property type="entry name" value="DUF5648"/>
</dbReference>
<dbReference type="AlphaFoldDB" id="A0A364L0N7"/>
<dbReference type="PANTHER" id="PTHR10030:SF37">
    <property type="entry name" value="ALPHA-L-FUCOSIDASE-RELATED"/>
    <property type="match status" value="1"/>
</dbReference>
<reference evidence="9 10" key="1">
    <citation type="journal article" date="2017" name="Biotechnol. Biofuels">
        <title>Differential beta-glucosidase expression as a function of carbon source availability in Talaromyces amestolkiae: a genomic and proteomic approach.</title>
        <authorList>
            <person name="de Eugenio L.I."/>
            <person name="Mendez-Liter J.A."/>
            <person name="Nieto-Dominguez M."/>
            <person name="Alonso L."/>
            <person name="Gil-Munoz J."/>
            <person name="Barriuso J."/>
            <person name="Prieto A."/>
            <person name="Martinez M.J."/>
        </authorList>
    </citation>
    <scope>NUCLEOTIDE SEQUENCE [LARGE SCALE GENOMIC DNA]</scope>
    <source>
        <strain evidence="9 10">CIB</strain>
    </source>
</reference>
<dbReference type="Proteomes" id="UP000249363">
    <property type="component" value="Unassembled WGS sequence"/>
</dbReference>
<dbReference type="SUPFAM" id="SSF51445">
    <property type="entry name" value="(Trans)glycosidases"/>
    <property type="match status" value="1"/>
</dbReference>
<keyword evidence="10" id="KW-1185">Reference proteome</keyword>
<protein>
    <recommendedName>
        <fullName evidence="2">alpha-L-fucosidase</fullName>
        <ecNumber evidence="2">3.2.1.51</ecNumber>
    </recommendedName>
</protein>
<evidence type="ECO:0000256" key="5">
    <source>
        <dbReference type="ARBA" id="ARBA00023295"/>
    </source>
</evidence>
<dbReference type="RefSeq" id="XP_040733876.1">
    <property type="nucleotide sequence ID" value="XM_040877841.1"/>
</dbReference>
<feature type="chain" id="PRO_5016991608" description="alpha-L-fucosidase" evidence="6">
    <location>
        <begin position="24"/>
        <end position="560"/>
    </location>
</feature>
<evidence type="ECO:0000259" key="8">
    <source>
        <dbReference type="Pfam" id="PF18885"/>
    </source>
</evidence>
<dbReference type="PANTHER" id="PTHR10030">
    <property type="entry name" value="ALPHA-L-FUCOSIDASE"/>
    <property type="match status" value="1"/>
</dbReference>
<dbReference type="OrthoDB" id="9971254at2759"/>
<feature type="domain" description="DUF5648" evidence="8">
    <location>
        <begin position="458"/>
        <end position="546"/>
    </location>
</feature>
<dbReference type="InterPro" id="IPR000933">
    <property type="entry name" value="Glyco_hydro_29"/>
</dbReference>
<dbReference type="GO" id="GO:0006004">
    <property type="term" value="P:fucose metabolic process"/>
    <property type="evidence" value="ECO:0007669"/>
    <property type="project" value="TreeGrafter"/>
</dbReference>
<comment type="similarity">
    <text evidence="1">Belongs to the glycosyl hydrolase 29 family.</text>
</comment>
<evidence type="ECO:0000256" key="1">
    <source>
        <dbReference type="ARBA" id="ARBA00007951"/>
    </source>
</evidence>
<evidence type="ECO:0000256" key="3">
    <source>
        <dbReference type="ARBA" id="ARBA00022729"/>
    </source>
</evidence>
<sequence>MRSMALIVQLCWLIALLMESTEAQLQERAISSNGMTEIPNLKYGLFVHLVPGHTVNHTGVVVDDANVLANSFDANQFANDIAVADVQYVVFTAWHSKMVALWPSEKMLEWELPDHRVDRDLVGDMIAAVGNKGIRIYLYTHPRDGFEFTNADRKKTGWGIDPPSNGETYIYGELMQRYGQQIDGLFMDEGSPQGDSETVVDYPQLRTIIKNINPNAELIQNDYGNLYGLDMGMKEYGGWGEFAQPNESLWPSYAEPVAAIFTDQWWADNTTSTIRYSAGSMLRYTAFQAATNSAGGGIAWATGPYADGGWEPGVMATFQQIGSWMSGIQESIFDTRPSTSYPTKPGTIIADVSWGSATKSADDSFEYIHVLKPPAGLTLTLPAPRDGKIFSTASRLPDSTPVVLSQDIEGVTLTITGSWNANLTVIRLTVLSRSGPVPLYRCANGIHHIDTTDPGCEAAGYSLDGPLGYVFAIQLVGTVPLYRCYSASRGDHLDTTDSSCETSSYVLDGLLGYIYKAQIQNTVPLYRCYSASREDHMDTTDASCESSSYYMDGILGYVVV</sequence>
<dbReference type="SMART" id="SM00812">
    <property type="entry name" value="Alpha_L_fucos"/>
    <property type="match status" value="1"/>
</dbReference>
<feature type="signal peptide" evidence="6">
    <location>
        <begin position="1"/>
        <end position="23"/>
    </location>
</feature>
<evidence type="ECO:0000256" key="6">
    <source>
        <dbReference type="SAM" id="SignalP"/>
    </source>
</evidence>
<evidence type="ECO:0000313" key="9">
    <source>
        <dbReference type="EMBL" id="RAO69360.1"/>
    </source>
</evidence>
<proteinExistence type="inferred from homology"/>
<dbReference type="Gene3D" id="3.20.20.80">
    <property type="entry name" value="Glycosidases"/>
    <property type="match status" value="1"/>
</dbReference>
<organism evidence="9 10">
    <name type="scientific">Talaromyces amestolkiae</name>
    <dbReference type="NCBI Taxonomy" id="1196081"/>
    <lineage>
        <taxon>Eukaryota</taxon>
        <taxon>Fungi</taxon>
        <taxon>Dikarya</taxon>
        <taxon>Ascomycota</taxon>
        <taxon>Pezizomycotina</taxon>
        <taxon>Eurotiomycetes</taxon>
        <taxon>Eurotiomycetidae</taxon>
        <taxon>Eurotiales</taxon>
        <taxon>Trichocomaceae</taxon>
        <taxon>Talaromyces</taxon>
        <taxon>Talaromyces sect. Talaromyces</taxon>
    </lineage>
</organism>
<evidence type="ECO:0000256" key="4">
    <source>
        <dbReference type="ARBA" id="ARBA00022801"/>
    </source>
</evidence>
<evidence type="ECO:0000256" key="2">
    <source>
        <dbReference type="ARBA" id="ARBA00012662"/>
    </source>
</evidence>
<keyword evidence="5" id="KW-0326">Glycosidase</keyword>
<evidence type="ECO:0000313" key="10">
    <source>
        <dbReference type="Proteomes" id="UP000249363"/>
    </source>
</evidence>
<dbReference type="InterPro" id="IPR057739">
    <property type="entry name" value="Glyco_hydro_29_N"/>
</dbReference>
<dbReference type="GeneID" id="63794588"/>
<dbReference type="Pfam" id="PF18885">
    <property type="entry name" value="DUF5648"/>
    <property type="match status" value="1"/>
</dbReference>
<dbReference type="EC" id="3.2.1.51" evidence="2"/>
<dbReference type="GO" id="GO:0016139">
    <property type="term" value="P:glycoside catabolic process"/>
    <property type="evidence" value="ECO:0007669"/>
    <property type="project" value="TreeGrafter"/>
</dbReference>
<dbReference type="Pfam" id="PF01120">
    <property type="entry name" value="Alpha_L_fucos"/>
    <property type="match status" value="1"/>
</dbReference>
<name>A0A364L0N7_TALAM</name>
<feature type="domain" description="Glycoside hydrolase family 29 N-terminal" evidence="7">
    <location>
        <begin position="69"/>
        <end position="326"/>
    </location>
</feature>
<dbReference type="GO" id="GO:0004560">
    <property type="term" value="F:alpha-L-fucosidase activity"/>
    <property type="evidence" value="ECO:0007669"/>
    <property type="project" value="UniProtKB-EC"/>
</dbReference>
<gene>
    <name evidence="9" type="ORF">BHQ10_005372</name>
</gene>